<reference evidence="3 4" key="1">
    <citation type="submission" date="2012-01" db="EMBL/GenBank/DDBJ databases">
        <title>The Genome Sequence of Facklamia languida CCUG 37842.</title>
        <authorList>
            <consortium name="The Broad Institute Genome Sequencing Platform"/>
            <person name="Earl A."/>
            <person name="Ward D."/>
            <person name="Feldgarden M."/>
            <person name="Gevers D."/>
            <person name="Huys G."/>
            <person name="Young S.K."/>
            <person name="Zeng Q."/>
            <person name="Gargeya S."/>
            <person name="Fitzgerald M."/>
            <person name="Haas B."/>
            <person name="Abouelleil A."/>
            <person name="Alvarado L."/>
            <person name="Arachchi H.M."/>
            <person name="Berlin A."/>
            <person name="Chapman S.B."/>
            <person name="Gearin G."/>
            <person name="Goldberg J."/>
            <person name="Griggs A."/>
            <person name="Gujja S."/>
            <person name="Hansen M."/>
            <person name="Heiman D."/>
            <person name="Howarth C."/>
            <person name="Larimer J."/>
            <person name="Lui A."/>
            <person name="MacDonald P.J.P."/>
            <person name="McCowen C."/>
            <person name="Montmayeur A."/>
            <person name="Murphy C."/>
            <person name="Neiman D."/>
            <person name="Pearson M."/>
            <person name="Priest M."/>
            <person name="Roberts A."/>
            <person name="Saif S."/>
            <person name="Shea T."/>
            <person name="Sisk P."/>
            <person name="Stolte C."/>
            <person name="Sykes S."/>
            <person name="Wortman J."/>
            <person name="Nusbaum C."/>
            <person name="Birren B."/>
        </authorList>
    </citation>
    <scope>NUCLEOTIDE SEQUENCE [LARGE SCALE GENOMIC DNA]</scope>
    <source>
        <strain evidence="3 4">CCUG 37842</strain>
    </source>
</reference>
<dbReference type="Pfam" id="PF00581">
    <property type="entry name" value="Rhodanese"/>
    <property type="match status" value="1"/>
</dbReference>
<dbReference type="RefSeq" id="WP_006309528.1">
    <property type="nucleotide sequence ID" value="NZ_JH601133.1"/>
</dbReference>
<evidence type="ECO:0000259" key="2">
    <source>
        <dbReference type="PROSITE" id="PS50206"/>
    </source>
</evidence>
<dbReference type="PROSITE" id="PS50206">
    <property type="entry name" value="RHODANESE_3"/>
    <property type="match status" value="1"/>
</dbReference>
<dbReference type="HOGENOM" id="CLU_089574_1_3_9"/>
<feature type="transmembrane region" description="Helical" evidence="1">
    <location>
        <begin position="6"/>
        <end position="25"/>
    </location>
</feature>
<keyword evidence="1" id="KW-1133">Transmembrane helix</keyword>
<dbReference type="AlphaFoldDB" id="H3NKD4"/>
<evidence type="ECO:0000313" key="3">
    <source>
        <dbReference type="EMBL" id="EHR36651.1"/>
    </source>
</evidence>
<dbReference type="PATRIC" id="fig|883113.3.peg.1320"/>
<keyword evidence="1" id="KW-0472">Membrane</keyword>
<dbReference type="SUPFAM" id="SSF52821">
    <property type="entry name" value="Rhodanese/Cell cycle control phosphatase"/>
    <property type="match status" value="1"/>
</dbReference>
<dbReference type="InterPro" id="IPR036873">
    <property type="entry name" value="Rhodanese-like_dom_sf"/>
</dbReference>
<gene>
    <name evidence="3" type="ORF">HMPREF9708_01323</name>
</gene>
<evidence type="ECO:0000313" key="4">
    <source>
        <dbReference type="Proteomes" id="UP000006190"/>
    </source>
</evidence>
<dbReference type="InterPro" id="IPR050229">
    <property type="entry name" value="GlpE_sulfurtransferase"/>
</dbReference>
<dbReference type="PANTHER" id="PTHR43031">
    <property type="entry name" value="FAD-DEPENDENT OXIDOREDUCTASE"/>
    <property type="match status" value="1"/>
</dbReference>
<dbReference type="STRING" id="883113.HMPREF9708_01323"/>
<dbReference type="eggNOG" id="COG0607">
    <property type="taxonomic scope" value="Bacteria"/>
</dbReference>
<dbReference type="PANTHER" id="PTHR43031:SF18">
    <property type="entry name" value="RHODANESE-RELATED SULFURTRANSFERASES"/>
    <property type="match status" value="1"/>
</dbReference>
<dbReference type="EMBL" id="AGEG01000014">
    <property type="protein sequence ID" value="EHR36651.1"/>
    <property type="molecule type" value="Genomic_DNA"/>
</dbReference>
<dbReference type="CDD" id="cd00158">
    <property type="entry name" value="RHOD"/>
    <property type="match status" value="1"/>
</dbReference>
<dbReference type="SMART" id="SM00450">
    <property type="entry name" value="RHOD"/>
    <property type="match status" value="1"/>
</dbReference>
<dbReference type="Gene3D" id="3.40.250.10">
    <property type="entry name" value="Rhodanese-like domain"/>
    <property type="match status" value="1"/>
</dbReference>
<keyword evidence="4" id="KW-1185">Reference proteome</keyword>
<dbReference type="OrthoDB" id="9808735at2"/>
<protein>
    <recommendedName>
        <fullName evidence="2">Rhodanese domain-containing protein</fullName>
    </recommendedName>
</protein>
<accession>H3NKD4</accession>
<keyword evidence="1" id="KW-0812">Transmembrane</keyword>
<evidence type="ECO:0000256" key="1">
    <source>
        <dbReference type="SAM" id="Phobius"/>
    </source>
</evidence>
<comment type="caution">
    <text evidence="3">The sequence shown here is derived from an EMBL/GenBank/DDBJ whole genome shotgun (WGS) entry which is preliminary data.</text>
</comment>
<name>H3NKD4_9LACT</name>
<organism evidence="3 4">
    <name type="scientific">Facklamia languida CCUG 37842</name>
    <dbReference type="NCBI Taxonomy" id="883113"/>
    <lineage>
        <taxon>Bacteria</taxon>
        <taxon>Bacillati</taxon>
        <taxon>Bacillota</taxon>
        <taxon>Bacilli</taxon>
        <taxon>Lactobacillales</taxon>
        <taxon>Aerococcaceae</taxon>
        <taxon>Facklamia</taxon>
    </lineage>
</organism>
<proteinExistence type="predicted"/>
<feature type="domain" description="Rhodanese" evidence="2">
    <location>
        <begin position="42"/>
        <end position="126"/>
    </location>
</feature>
<dbReference type="Proteomes" id="UP000006190">
    <property type="component" value="Unassembled WGS sequence"/>
</dbReference>
<sequence>MLRTLLVIIVVIAVVVGLYYAWLWLMRKRSSEYIDSAELNQIIRKIQVIDVREPAEFDANHILGARNIPISQFKMRHQEIRKDLPVCLYDQTYHFSSRAANILRKAGYDQVYILKGGLDKWFGKTKSNL</sequence>
<dbReference type="InterPro" id="IPR001763">
    <property type="entry name" value="Rhodanese-like_dom"/>
</dbReference>